<keyword evidence="14" id="KW-1185">Reference proteome</keyword>
<evidence type="ECO:0000256" key="6">
    <source>
        <dbReference type="ARBA" id="ARBA00022827"/>
    </source>
</evidence>
<dbReference type="GO" id="GO:0051537">
    <property type="term" value="F:2 iron, 2 sulfur cluster binding"/>
    <property type="evidence" value="ECO:0007669"/>
    <property type="project" value="UniProtKB-KW"/>
</dbReference>
<feature type="binding site" evidence="11">
    <location>
        <position position="192"/>
    </location>
    <ligand>
        <name>[2Fe-2S] cluster</name>
        <dbReference type="ChEBI" id="CHEBI:190135"/>
    </ligand>
</feature>
<dbReference type="InterPro" id="IPR037117">
    <property type="entry name" value="Dihydroorotate_DH_ele_sf"/>
</dbReference>
<evidence type="ECO:0000256" key="7">
    <source>
        <dbReference type="ARBA" id="ARBA00022982"/>
    </source>
</evidence>
<comment type="cofactor">
    <cofactor evidence="11">
        <name>[2Fe-2S] cluster</name>
        <dbReference type="ChEBI" id="CHEBI:190135"/>
    </cofactor>
    <text evidence="11">Binds 1 [2Fe-2S] cluster per subunit.</text>
</comment>
<evidence type="ECO:0000256" key="4">
    <source>
        <dbReference type="ARBA" id="ARBA00022714"/>
    </source>
</evidence>
<evidence type="ECO:0000256" key="8">
    <source>
        <dbReference type="ARBA" id="ARBA00023004"/>
    </source>
</evidence>
<evidence type="ECO:0000256" key="10">
    <source>
        <dbReference type="ARBA" id="ARBA00034078"/>
    </source>
</evidence>
<dbReference type="PANTHER" id="PTHR43513">
    <property type="entry name" value="DIHYDROOROTATE DEHYDROGENASE B (NAD(+)), ELECTRON TRANSFER SUBUNIT"/>
    <property type="match status" value="1"/>
</dbReference>
<comment type="caution">
    <text evidence="13">The sequence shown here is derived from an EMBL/GenBank/DDBJ whole genome shotgun (WGS) entry which is preliminary data.</text>
</comment>
<dbReference type="Gene3D" id="2.10.240.10">
    <property type="entry name" value="Dihydroorotate dehydrogenase, electron transfer subunit"/>
    <property type="match status" value="1"/>
</dbReference>
<keyword evidence="7" id="KW-0249">Electron transport</keyword>
<evidence type="ECO:0000256" key="1">
    <source>
        <dbReference type="ARBA" id="ARBA00006422"/>
    </source>
</evidence>
<dbReference type="InterPro" id="IPR017938">
    <property type="entry name" value="Riboflavin_synthase-like_b-brl"/>
</dbReference>
<sequence>MENTYLTKKDVIQINEDTFIVTFNEKFKFDEGQFIMIQTPSLTRKPFILGTWKGNIAVSVQIKGKGTNYIVFQGEKFKAHFPLGNKFIPPAGKGIVISSPTCITLANLLHEKYSCDVLIGSKSKINFELPFESVIGNEDFSKKIKTLKTYDWYLVSGSKQMEEFVLSNIESKNVFVSLEEYMGCGIGACKSCAVFTKEGVKHVCTDGPIFRRDIL</sequence>
<comment type="similarity">
    <text evidence="1">Belongs to the PyrK family.</text>
</comment>
<dbReference type="GO" id="GO:0050660">
    <property type="term" value="F:flavin adenine dinucleotide binding"/>
    <property type="evidence" value="ECO:0007669"/>
    <property type="project" value="InterPro"/>
</dbReference>
<evidence type="ECO:0000256" key="3">
    <source>
        <dbReference type="ARBA" id="ARBA00022630"/>
    </source>
</evidence>
<keyword evidence="6" id="KW-0274">FAD</keyword>
<evidence type="ECO:0000256" key="9">
    <source>
        <dbReference type="ARBA" id="ARBA00023014"/>
    </source>
</evidence>
<reference evidence="13 14" key="1">
    <citation type="submission" date="2020-08" db="EMBL/GenBank/DDBJ databases">
        <title>Genomic Encyclopedia of Type Strains, Phase IV (KMG-IV): sequencing the most valuable type-strain genomes for metagenomic binning, comparative biology and taxonomic classification.</title>
        <authorList>
            <person name="Goeker M."/>
        </authorList>
    </citation>
    <scope>NUCLEOTIDE SEQUENCE [LARGE SCALE GENOMIC DNA]</scope>
    <source>
        <strain evidence="13 14">DSM 13481</strain>
    </source>
</reference>
<feature type="binding site" evidence="11">
    <location>
        <position position="204"/>
    </location>
    <ligand>
        <name>[2Fe-2S] cluster</name>
        <dbReference type="ChEBI" id="CHEBI:190135"/>
    </ligand>
</feature>
<keyword evidence="5 11" id="KW-0479">Metal-binding</keyword>
<dbReference type="InterPro" id="IPR050353">
    <property type="entry name" value="PyrK_electron_transfer"/>
</dbReference>
<evidence type="ECO:0000256" key="5">
    <source>
        <dbReference type="ARBA" id="ARBA00022723"/>
    </source>
</evidence>
<keyword evidence="2" id="KW-0813">Transport</keyword>
<dbReference type="InterPro" id="IPR012165">
    <property type="entry name" value="Cyt_c3_hydrogenase_gsu"/>
</dbReference>
<dbReference type="PIRSF" id="PIRSF006816">
    <property type="entry name" value="Cyc3_hyd_g"/>
    <property type="match status" value="1"/>
</dbReference>
<feature type="binding site" evidence="11">
    <location>
        <position position="189"/>
    </location>
    <ligand>
        <name>[2Fe-2S] cluster</name>
        <dbReference type="ChEBI" id="CHEBI:190135"/>
    </ligand>
</feature>
<dbReference type="PANTHER" id="PTHR43513:SF3">
    <property type="entry name" value="DIHYDROOROTATE DEHYDROGENASE B (NAD(+)), ELECTRON TRANSFER SUBUNIT-RELATED"/>
    <property type="match status" value="1"/>
</dbReference>
<dbReference type="AlphaFoldDB" id="A0A841GFZ2"/>
<protein>
    <submittedName>
        <fullName evidence="13">Dihydroorotate dehydrogenase electron transfer subunit</fullName>
    </submittedName>
</protein>
<feature type="binding site" evidence="11">
    <location>
        <position position="184"/>
    </location>
    <ligand>
        <name>[2Fe-2S] cluster</name>
        <dbReference type="ChEBI" id="CHEBI:190135"/>
    </ligand>
</feature>
<comment type="cofactor">
    <cofactor evidence="10">
        <name>[2Fe-2S] cluster</name>
        <dbReference type="ChEBI" id="CHEBI:190135"/>
    </cofactor>
</comment>
<keyword evidence="4 11" id="KW-0001">2Fe-2S</keyword>
<evidence type="ECO:0000256" key="2">
    <source>
        <dbReference type="ARBA" id="ARBA00022448"/>
    </source>
</evidence>
<keyword evidence="9 11" id="KW-0411">Iron-sulfur</keyword>
<dbReference type="GO" id="GO:0006221">
    <property type="term" value="P:pyrimidine nucleotide biosynthetic process"/>
    <property type="evidence" value="ECO:0007669"/>
    <property type="project" value="InterPro"/>
</dbReference>
<proteinExistence type="inferred from homology"/>
<dbReference type="SUPFAM" id="SSF52343">
    <property type="entry name" value="Ferredoxin reductase-like, C-terminal NADP-linked domain"/>
    <property type="match status" value="1"/>
</dbReference>
<accession>A0A841GFZ2</accession>
<evidence type="ECO:0000313" key="14">
    <source>
        <dbReference type="Proteomes" id="UP000555828"/>
    </source>
</evidence>
<dbReference type="EMBL" id="JACHEX010000002">
    <property type="protein sequence ID" value="MBB6062502.1"/>
    <property type="molecule type" value="Genomic_DNA"/>
</dbReference>
<name>A0A841GFZ2_9BACT</name>
<dbReference type="SUPFAM" id="SSF63380">
    <property type="entry name" value="Riboflavin synthase domain-like"/>
    <property type="match status" value="1"/>
</dbReference>
<dbReference type="GO" id="GO:0046872">
    <property type="term" value="F:metal ion binding"/>
    <property type="evidence" value="ECO:0007669"/>
    <property type="project" value="UniProtKB-KW"/>
</dbReference>
<dbReference type="Proteomes" id="UP000555828">
    <property type="component" value="Unassembled WGS sequence"/>
</dbReference>
<gene>
    <name evidence="13" type="ORF">HNP65_000940</name>
</gene>
<evidence type="ECO:0000256" key="11">
    <source>
        <dbReference type="PIRSR" id="PIRSR006816-2"/>
    </source>
</evidence>
<dbReference type="InterPro" id="IPR019480">
    <property type="entry name" value="Dihydroorotate_DH_Fe-S-bd"/>
</dbReference>
<dbReference type="RefSeq" id="WP_184619171.1">
    <property type="nucleotide sequence ID" value="NZ_JACHEX010000002.1"/>
</dbReference>
<keyword evidence="3" id="KW-0285">Flavoprotein</keyword>
<keyword evidence="8 11" id="KW-0408">Iron</keyword>
<dbReference type="InterPro" id="IPR039261">
    <property type="entry name" value="FNR_nucleotide-bd"/>
</dbReference>
<evidence type="ECO:0000259" key="12">
    <source>
        <dbReference type="Pfam" id="PF10418"/>
    </source>
</evidence>
<organism evidence="13 14">
    <name type="scientific">Thermosipho japonicus</name>
    <dbReference type="NCBI Taxonomy" id="90323"/>
    <lineage>
        <taxon>Bacteria</taxon>
        <taxon>Thermotogati</taxon>
        <taxon>Thermotogota</taxon>
        <taxon>Thermotogae</taxon>
        <taxon>Thermotogales</taxon>
        <taxon>Fervidobacteriaceae</taxon>
        <taxon>Thermosipho</taxon>
    </lineage>
</organism>
<dbReference type="Pfam" id="PF10418">
    <property type="entry name" value="DHODB_Fe-S_bind"/>
    <property type="match status" value="1"/>
</dbReference>
<feature type="domain" description="Dihydroorotate dehydrogenase electron transfer subunit iron-sulphur cluster binding" evidence="12">
    <location>
        <begin position="179"/>
        <end position="213"/>
    </location>
</feature>
<evidence type="ECO:0000313" key="13">
    <source>
        <dbReference type="EMBL" id="MBB6062502.1"/>
    </source>
</evidence>